<reference evidence="3 4" key="1">
    <citation type="submission" date="2016-11" db="EMBL/GenBank/DDBJ databases">
        <title>Draft Genome Sequences of Nine Cyanobacterial Strains from Diverse Habitats.</title>
        <authorList>
            <person name="Zhu T."/>
            <person name="Hou S."/>
            <person name="Lu X."/>
            <person name="Hess W.R."/>
        </authorList>
    </citation>
    <scope>NUCLEOTIDE SEQUENCE [LARGE SCALE GENOMIC DNA]</scope>
    <source>
        <strain evidence="3 4">NIES-593</strain>
    </source>
</reference>
<dbReference type="InterPro" id="IPR050807">
    <property type="entry name" value="TransReg_Diox_bact_type"/>
</dbReference>
<feature type="domain" description="HTH cro/C1-type" evidence="2">
    <location>
        <begin position="20"/>
        <end position="74"/>
    </location>
</feature>
<dbReference type="GO" id="GO:0003700">
    <property type="term" value="F:DNA-binding transcription factor activity"/>
    <property type="evidence" value="ECO:0007669"/>
    <property type="project" value="TreeGrafter"/>
</dbReference>
<accession>A0A1U7H9N5</accession>
<dbReference type="AlphaFoldDB" id="A0A1U7H9N5"/>
<evidence type="ECO:0000313" key="3">
    <source>
        <dbReference type="EMBL" id="OKH20251.1"/>
    </source>
</evidence>
<organism evidence="3 4">
    <name type="scientific">Hydrococcus rivularis NIES-593</name>
    <dbReference type="NCBI Taxonomy" id="1921803"/>
    <lineage>
        <taxon>Bacteria</taxon>
        <taxon>Bacillati</taxon>
        <taxon>Cyanobacteriota</taxon>
        <taxon>Cyanophyceae</taxon>
        <taxon>Pleurocapsales</taxon>
        <taxon>Hydrococcaceae</taxon>
        <taxon>Hydrococcus</taxon>
    </lineage>
</organism>
<dbReference type="SUPFAM" id="SSF47413">
    <property type="entry name" value="lambda repressor-like DNA-binding domains"/>
    <property type="match status" value="1"/>
</dbReference>
<dbReference type="Gene3D" id="2.60.120.10">
    <property type="entry name" value="Jelly Rolls"/>
    <property type="match status" value="1"/>
</dbReference>
<dbReference type="InterPro" id="IPR011051">
    <property type="entry name" value="RmlC_Cupin_sf"/>
</dbReference>
<dbReference type="Proteomes" id="UP000186868">
    <property type="component" value="Unassembled WGS sequence"/>
</dbReference>
<dbReference type="InterPro" id="IPR014710">
    <property type="entry name" value="RmlC-like_jellyroll"/>
</dbReference>
<protein>
    <recommendedName>
        <fullName evidence="2">HTH cro/C1-type domain-containing protein</fullName>
    </recommendedName>
</protein>
<evidence type="ECO:0000313" key="4">
    <source>
        <dbReference type="Proteomes" id="UP000186868"/>
    </source>
</evidence>
<keyword evidence="4" id="KW-1185">Reference proteome</keyword>
<sequence>MHATTDTQLKPELTKLGRRLRALRNERGWTLEELARRTGISEAYLSRLESGDRQPSLAVLLNLAQTYGLTLPLLFEPALEAASQEHKATAGVIIRAKDAATKEGNGLFYTSLAGSLPTANLHPIRVKVPAERKQEQLYQHDGEEWLYVLSGKVVLALADEEYLLHPGDAAHFDASTPHRLLAKGERDAEILLVACATPRSLLKSYL</sequence>
<dbReference type="SMART" id="SM00530">
    <property type="entry name" value="HTH_XRE"/>
    <property type="match status" value="1"/>
</dbReference>
<dbReference type="InterPro" id="IPR001387">
    <property type="entry name" value="Cro/C1-type_HTH"/>
</dbReference>
<gene>
    <name evidence="3" type="ORF">NIES593_19270</name>
</gene>
<dbReference type="SUPFAM" id="SSF51182">
    <property type="entry name" value="RmlC-like cupins"/>
    <property type="match status" value="1"/>
</dbReference>
<dbReference type="CDD" id="cd00093">
    <property type="entry name" value="HTH_XRE"/>
    <property type="match status" value="1"/>
</dbReference>
<dbReference type="InterPro" id="IPR010982">
    <property type="entry name" value="Lambda_DNA-bd_dom_sf"/>
</dbReference>
<evidence type="ECO:0000259" key="2">
    <source>
        <dbReference type="PROSITE" id="PS50943"/>
    </source>
</evidence>
<proteinExistence type="predicted"/>
<comment type="caution">
    <text evidence="3">The sequence shown here is derived from an EMBL/GenBank/DDBJ whole genome shotgun (WGS) entry which is preliminary data.</text>
</comment>
<dbReference type="OrthoDB" id="116921at2"/>
<dbReference type="InterPro" id="IPR013096">
    <property type="entry name" value="Cupin_2"/>
</dbReference>
<dbReference type="PROSITE" id="PS50943">
    <property type="entry name" value="HTH_CROC1"/>
    <property type="match status" value="1"/>
</dbReference>
<dbReference type="PANTHER" id="PTHR46797">
    <property type="entry name" value="HTH-TYPE TRANSCRIPTIONAL REGULATOR"/>
    <property type="match status" value="1"/>
</dbReference>
<dbReference type="CDD" id="cd02209">
    <property type="entry name" value="cupin_XRE_C"/>
    <property type="match status" value="1"/>
</dbReference>
<name>A0A1U7H9N5_9CYAN</name>
<dbReference type="Pfam" id="PF07883">
    <property type="entry name" value="Cupin_2"/>
    <property type="match status" value="1"/>
</dbReference>
<dbReference type="Pfam" id="PF13560">
    <property type="entry name" value="HTH_31"/>
    <property type="match status" value="1"/>
</dbReference>
<dbReference type="RefSeq" id="WP_073601134.1">
    <property type="nucleotide sequence ID" value="NZ_MRCB01000032.1"/>
</dbReference>
<dbReference type="Gene3D" id="1.10.260.40">
    <property type="entry name" value="lambda repressor-like DNA-binding domains"/>
    <property type="match status" value="1"/>
</dbReference>
<dbReference type="STRING" id="1921803.NIES593_19270"/>
<dbReference type="EMBL" id="MRCB01000032">
    <property type="protein sequence ID" value="OKH20251.1"/>
    <property type="molecule type" value="Genomic_DNA"/>
</dbReference>
<dbReference type="PANTHER" id="PTHR46797:SF1">
    <property type="entry name" value="METHYLPHOSPHONATE SYNTHASE"/>
    <property type="match status" value="1"/>
</dbReference>
<dbReference type="GO" id="GO:0003677">
    <property type="term" value="F:DNA binding"/>
    <property type="evidence" value="ECO:0007669"/>
    <property type="project" value="UniProtKB-KW"/>
</dbReference>
<keyword evidence="1" id="KW-0238">DNA-binding</keyword>
<dbReference type="GO" id="GO:0005829">
    <property type="term" value="C:cytosol"/>
    <property type="evidence" value="ECO:0007669"/>
    <property type="project" value="TreeGrafter"/>
</dbReference>
<evidence type="ECO:0000256" key="1">
    <source>
        <dbReference type="ARBA" id="ARBA00023125"/>
    </source>
</evidence>